<reference evidence="2 3" key="1">
    <citation type="submission" date="2024-05" db="EMBL/GenBank/DDBJ databases">
        <authorList>
            <person name="Jiang F."/>
        </authorList>
    </citation>
    <scope>NUCLEOTIDE SEQUENCE [LARGE SCALE GENOMIC DNA]</scope>
    <source>
        <strain evidence="2 3">LZ166</strain>
    </source>
</reference>
<dbReference type="Proteomes" id="UP001556692">
    <property type="component" value="Unassembled WGS sequence"/>
</dbReference>
<evidence type="ECO:0000256" key="1">
    <source>
        <dbReference type="SAM" id="MobiDB-lite"/>
    </source>
</evidence>
<feature type="region of interest" description="Disordered" evidence="1">
    <location>
        <begin position="1"/>
        <end position="70"/>
    </location>
</feature>
<sequence>MTDRKVQLSKDAKREKRKPAVSATGPLPDAGALDEDDIKRVDLELRSIGETDWQDEVPADRAGMPDRKRG</sequence>
<keyword evidence="3" id="KW-1185">Reference proteome</keyword>
<protein>
    <submittedName>
        <fullName evidence="2">Uncharacterized protein</fullName>
    </submittedName>
</protein>
<gene>
    <name evidence="2" type="ORF">ABGN05_07985</name>
</gene>
<evidence type="ECO:0000313" key="3">
    <source>
        <dbReference type="Proteomes" id="UP001556692"/>
    </source>
</evidence>
<comment type="caution">
    <text evidence="2">The sequence shown here is derived from an EMBL/GenBank/DDBJ whole genome shotgun (WGS) entry which is preliminary data.</text>
</comment>
<evidence type="ECO:0000313" key="2">
    <source>
        <dbReference type="EMBL" id="MEX0405595.1"/>
    </source>
</evidence>
<dbReference type="RefSeq" id="WP_367953486.1">
    <property type="nucleotide sequence ID" value="NZ_JBDPGJ010000002.1"/>
</dbReference>
<accession>A0ABV3SGZ0</accession>
<name>A0ABV3SGZ0_9HYPH</name>
<feature type="compositionally biased region" description="Basic and acidic residues" evidence="1">
    <location>
        <begin position="1"/>
        <end position="14"/>
    </location>
</feature>
<feature type="compositionally biased region" description="Basic and acidic residues" evidence="1">
    <location>
        <begin position="37"/>
        <end position="49"/>
    </location>
</feature>
<proteinExistence type="predicted"/>
<dbReference type="EMBL" id="JBDPGJ010000002">
    <property type="protein sequence ID" value="MEX0405595.1"/>
    <property type="molecule type" value="Genomic_DNA"/>
</dbReference>
<organism evidence="2 3">
    <name type="scientific">Aquibium pacificus</name>
    <dbReference type="NCBI Taxonomy" id="3153579"/>
    <lineage>
        <taxon>Bacteria</taxon>
        <taxon>Pseudomonadati</taxon>
        <taxon>Pseudomonadota</taxon>
        <taxon>Alphaproteobacteria</taxon>
        <taxon>Hyphomicrobiales</taxon>
        <taxon>Phyllobacteriaceae</taxon>
        <taxon>Aquibium</taxon>
    </lineage>
</organism>